<feature type="transmembrane region" description="Helical" evidence="16">
    <location>
        <begin position="201"/>
        <end position="218"/>
    </location>
</feature>
<keyword evidence="8 16" id="KW-0133">Cell shape</keyword>
<keyword evidence="4 16" id="KW-0132">Cell division</keyword>
<evidence type="ECO:0000313" key="18">
    <source>
        <dbReference type="Proteomes" id="UP001430290"/>
    </source>
</evidence>
<feature type="transmembrane region" description="Helical" evidence="16">
    <location>
        <begin position="152"/>
        <end position="171"/>
    </location>
</feature>
<keyword evidence="9 16" id="KW-0573">Peptidoglycan synthesis</keyword>
<feature type="transmembrane region" description="Helical" evidence="16">
    <location>
        <begin position="58"/>
        <end position="77"/>
    </location>
</feature>
<keyword evidence="6 16" id="KW-0808">Transferase</keyword>
<feature type="transmembrane region" description="Helical" evidence="16">
    <location>
        <begin position="89"/>
        <end position="106"/>
    </location>
</feature>
<keyword evidence="18" id="KW-1185">Reference proteome</keyword>
<organism evidence="17 18">
    <name type="scientific">Thermomonas beijingensis</name>
    <dbReference type="NCBI Taxonomy" id="2872701"/>
    <lineage>
        <taxon>Bacteria</taxon>
        <taxon>Pseudomonadati</taxon>
        <taxon>Pseudomonadota</taxon>
        <taxon>Gammaproteobacteria</taxon>
        <taxon>Lysobacterales</taxon>
        <taxon>Lysobacteraceae</taxon>
        <taxon>Thermomonas</taxon>
    </lineage>
</organism>
<dbReference type="PANTHER" id="PTHR30474:SF2">
    <property type="entry name" value="PEPTIDOGLYCAN GLYCOSYLTRANSFERASE FTSW-RELATED"/>
    <property type="match status" value="1"/>
</dbReference>
<dbReference type="EC" id="2.4.99.28" evidence="16"/>
<keyword evidence="10 16" id="KW-1133">Transmembrane helix</keyword>
<keyword evidence="5 16" id="KW-0328">Glycosyltransferase</keyword>
<gene>
    <name evidence="16 17" type="primary">ftsW</name>
    <name evidence="17" type="ORF">K7B09_01100</name>
</gene>
<evidence type="ECO:0000256" key="12">
    <source>
        <dbReference type="ARBA" id="ARBA00023306"/>
    </source>
</evidence>
<dbReference type="PANTHER" id="PTHR30474">
    <property type="entry name" value="CELL CYCLE PROTEIN"/>
    <property type="match status" value="1"/>
</dbReference>
<comment type="function">
    <text evidence="16">Peptidoglycan polymerase that is essential for cell division.</text>
</comment>
<feature type="transmembrane region" description="Helical" evidence="16">
    <location>
        <begin position="177"/>
        <end position="194"/>
    </location>
</feature>
<comment type="caution">
    <text evidence="17">The sequence shown here is derived from an EMBL/GenBank/DDBJ whole genome shotgun (WGS) entry which is preliminary data.</text>
</comment>
<keyword evidence="16" id="KW-0997">Cell inner membrane</keyword>
<evidence type="ECO:0000256" key="11">
    <source>
        <dbReference type="ARBA" id="ARBA00023136"/>
    </source>
</evidence>
<accession>A0ABS7TAU5</accession>
<dbReference type="Pfam" id="PF01098">
    <property type="entry name" value="FTSW_RODA_SPOVE"/>
    <property type="match status" value="1"/>
</dbReference>
<evidence type="ECO:0000256" key="14">
    <source>
        <dbReference type="ARBA" id="ARBA00038053"/>
    </source>
</evidence>
<evidence type="ECO:0000256" key="15">
    <source>
        <dbReference type="ARBA" id="ARBA00049902"/>
    </source>
</evidence>
<evidence type="ECO:0000313" key="17">
    <source>
        <dbReference type="EMBL" id="MBZ4184920.1"/>
    </source>
</evidence>
<dbReference type="RefSeq" id="WP_223625833.1">
    <property type="nucleotide sequence ID" value="NZ_JAIQDJ010000001.1"/>
</dbReference>
<keyword evidence="12 16" id="KW-0131">Cell cycle</keyword>
<dbReference type="Proteomes" id="UP001430290">
    <property type="component" value="Unassembled WGS sequence"/>
</dbReference>
<evidence type="ECO:0000256" key="2">
    <source>
        <dbReference type="ARBA" id="ARBA00004752"/>
    </source>
</evidence>
<evidence type="ECO:0000256" key="10">
    <source>
        <dbReference type="ARBA" id="ARBA00022989"/>
    </source>
</evidence>
<keyword evidence="13 16" id="KW-0961">Cell wall biogenesis/degradation</keyword>
<evidence type="ECO:0000256" key="16">
    <source>
        <dbReference type="HAMAP-Rule" id="MF_00913"/>
    </source>
</evidence>
<dbReference type="NCBIfam" id="TIGR02614">
    <property type="entry name" value="ftsW"/>
    <property type="match status" value="1"/>
</dbReference>
<keyword evidence="11 16" id="KW-0472">Membrane</keyword>
<comment type="subcellular location">
    <subcellularLocation>
        <location evidence="16">Cell inner membrane</location>
        <topology evidence="16">Multi-pass membrane protein</topology>
    </subcellularLocation>
    <subcellularLocation>
        <location evidence="1">Cell membrane</location>
        <topology evidence="1">Multi-pass membrane protein</topology>
    </subcellularLocation>
    <text evidence="16">Localizes to the division septum.</text>
</comment>
<evidence type="ECO:0000256" key="7">
    <source>
        <dbReference type="ARBA" id="ARBA00022692"/>
    </source>
</evidence>
<dbReference type="InterPro" id="IPR001182">
    <property type="entry name" value="FtsW/RodA"/>
</dbReference>
<comment type="catalytic activity">
    <reaction evidence="15 16">
        <text>[GlcNAc-(1-&gt;4)-Mur2Ac(oyl-L-Ala-gamma-D-Glu-L-Lys-D-Ala-D-Ala)](n)-di-trans,octa-cis-undecaprenyl diphosphate + beta-D-GlcNAc-(1-&gt;4)-Mur2Ac(oyl-L-Ala-gamma-D-Glu-L-Lys-D-Ala-D-Ala)-di-trans,octa-cis-undecaprenyl diphosphate = [GlcNAc-(1-&gt;4)-Mur2Ac(oyl-L-Ala-gamma-D-Glu-L-Lys-D-Ala-D-Ala)](n+1)-di-trans,octa-cis-undecaprenyl diphosphate + di-trans,octa-cis-undecaprenyl diphosphate + H(+)</text>
        <dbReference type="Rhea" id="RHEA:23708"/>
        <dbReference type="Rhea" id="RHEA-COMP:9602"/>
        <dbReference type="Rhea" id="RHEA-COMP:9603"/>
        <dbReference type="ChEBI" id="CHEBI:15378"/>
        <dbReference type="ChEBI" id="CHEBI:58405"/>
        <dbReference type="ChEBI" id="CHEBI:60033"/>
        <dbReference type="ChEBI" id="CHEBI:78435"/>
        <dbReference type="EC" id="2.4.99.28"/>
    </reaction>
</comment>
<reference evidence="17" key="1">
    <citation type="submission" date="2021-09" db="EMBL/GenBank/DDBJ databases">
        <authorList>
            <person name="Wu T."/>
            <person name="Guo S.Z."/>
        </authorList>
    </citation>
    <scope>NUCLEOTIDE SEQUENCE</scope>
    <source>
        <strain evidence="17">RSS-23</strain>
    </source>
</reference>
<dbReference type="HAMAP" id="MF_00913">
    <property type="entry name" value="PGT_FtsW_proteobact"/>
    <property type="match status" value="1"/>
</dbReference>
<evidence type="ECO:0000256" key="6">
    <source>
        <dbReference type="ARBA" id="ARBA00022679"/>
    </source>
</evidence>
<evidence type="ECO:0000256" key="3">
    <source>
        <dbReference type="ARBA" id="ARBA00022475"/>
    </source>
</evidence>
<keyword evidence="7 16" id="KW-0812">Transmembrane</keyword>
<proteinExistence type="inferred from homology"/>
<name>A0ABS7TAU5_9GAMM</name>
<dbReference type="EMBL" id="JAIQDJ010000001">
    <property type="protein sequence ID" value="MBZ4184920.1"/>
    <property type="molecule type" value="Genomic_DNA"/>
</dbReference>
<feature type="transmembrane region" description="Helical" evidence="16">
    <location>
        <begin position="25"/>
        <end position="46"/>
    </location>
</feature>
<feature type="transmembrane region" description="Helical" evidence="16">
    <location>
        <begin position="355"/>
        <end position="376"/>
    </location>
</feature>
<evidence type="ECO:0000256" key="13">
    <source>
        <dbReference type="ARBA" id="ARBA00023316"/>
    </source>
</evidence>
<feature type="transmembrane region" description="Helical" evidence="16">
    <location>
        <begin position="322"/>
        <end position="343"/>
    </location>
</feature>
<protein>
    <recommendedName>
        <fullName evidence="16">Probable peptidoglycan glycosyltransferase FtsW</fullName>
        <shortName evidence="16">PGT</shortName>
        <ecNumber evidence="16">2.4.99.28</ecNumber>
    </recommendedName>
    <alternativeName>
        <fullName evidence="16">Cell division protein FtsW</fullName>
    </alternativeName>
    <alternativeName>
        <fullName evidence="16">Cell wall polymerase</fullName>
    </alternativeName>
    <alternativeName>
        <fullName evidence="16">Peptidoglycan polymerase</fullName>
        <shortName evidence="16">PG polymerase</shortName>
    </alternativeName>
</protein>
<evidence type="ECO:0000256" key="4">
    <source>
        <dbReference type="ARBA" id="ARBA00022618"/>
    </source>
</evidence>
<comment type="similarity">
    <text evidence="14 16">Belongs to the SEDS family. FtsW subfamily.</text>
</comment>
<sequence length="447" mass="48539">MNAVGMDNVRQATRHDEISGRFDPWLMAAMVMLASLGLVMVGSAAIAGGGQNAGPWYFLSRHVVFMSCGLITALLVMRVELKTVEKYSQWLLLGCFLVLAMVWLPFVGKSVNGARRWIYLGPAGFQAVEMVKVFYIIWLASYLKRYNEDVAVKWYGMLKPAGVVVLLVGMLLIQPDFGSSVLLLGITACMLVLGGAPIKRLIAPVTVLLPILAALVYFEPYRMRRVTSFMDPWQDQLGAGYQLSNALMAIGRGEWFGVGLGASVQKLSYLPEAHTDFIFSVTAEELGLVGVCAVIGLYVLLAGRAFWLGLKCVEMKRHFSGYLAFGIALWMALQSLVSMGVNLGVLPTKGLTLPLVSYGGSSVLMTCAAMGLLLRVSYEYDRAARQVAIRRGVSNAASVGVPPLVAQPLTSAQDNARAASRLRQRIEPMVGKPSVESAAMAAMRRAR</sequence>
<keyword evidence="3 16" id="KW-1003">Cell membrane</keyword>
<dbReference type="InterPro" id="IPR013437">
    <property type="entry name" value="FtsW"/>
</dbReference>
<evidence type="ECO:0000256" key="5">
    <source>
        <dbReference type="ARBA" id="ARBA00022676"/>
    </source>
</evidence>
<evidence type="ECO:0000256" key="1">
    <source>
        <dbReference type="ARBA" id="ARBA00004651"/>
    </source>
</evidence>
<comment type="pathway">
    <text evidence="2 16">Cell wall biogenesis; peptidoglycan biosynthesis.</text>
</comment>
<feature type="transmembrane region" description="Helical" evidence="16">
    <location>
        <begin position="286"/>
        <end position="310"/>
    </location>
</feature>
<evidence type="ECO:0000256" key="9">
    <source>
        <dbReference type="ARBA" id="ARBA00022984"/>
    </source>
</evidence>
<feature type="transmembrane region" description="Helical" evidence="16">
    <location>
        <begin position="118"/>
        <end position="140"/>
    </location>
</feature>
<evidence type="ECO:0000256" key="8">
    <source>
        <dbReference type="ARBA" id="ARBA00022960"/>
    </source>
</evidence>